<dbReference type="InterPro" id="IPR004447">
    <property type="entry name" value="Peptidase_S41A"/>
</dbReference>
<dbReference type="Pfam" id="PF13180">
    <property type="entry name" value="PDZ_2"/>
    <property type="match status" value="1"/>
</dbReference>
<evidence type="ECO:0000256" key="3">
    <source>
        <dbReference type="ARBA" id="ARBA00022801"/>
    </source>
</evidence>
<sequence length="490" mass="52738">MKKNHFRKYVIIPLLALSLLGLPQAAGAAESTAAANEANEAAENSDLVVLEEVLDLLDAYNIEGVEREQFLENAIRGAVYSLDDPYSDYFTKEELQSFEESLNQEYVGIGATFRFTGSKLYITDVIKDSPAANAGLKRSDIITLVDGKAVTGSEDIARIQGQENTIVNITVNRNGQKLTFPIKRGHFSLPSVTGMLIPSSRVGYIAISSFSENVDKEFADELSKLRGQGIGALVLDLRDNLGGYVEAAANIAKHFMKEGVLMYTADQSETLQPYTVKGGENIGMPVVVLTNELTASASEILTGALRDNGIAKVVGTQTYGKARIQNIFSLSNGGSLKLTVQRYLTPKGEDFNHVGLKPDIEVKGSAAAQLIAGLHQAGVRKIELSGSPSSLTINGASFSGYVDVLESGKKVYAPVRVLAALVQGEPAWNAAAQKLTITDDSGKTIGFSTASKSVKVVDGESYVELHDFRQKYPALKWSYKQGILQLSVKS</sequence>
<evidence type="ECO:0000259" key="7">
    <source>
        <dbReference type="PROSITE" id="PS50106"/>
    </source>
</evidence>
<dbReference type="RefSeq" id="WP_036619814.1">
    <property type="nucleotide sequence ID" value="NZ_BGML01000011.1"/>
</dbReference>
<dbReference type="SUPFAM" id="SSF52096">
    <property type="entry name" value="ClpP/crotonase"/>
    <property type="match status" value="1"/>
</dbReference>
<feature type="signal peptide" evidence="6">
    <location>
        <begin position="1"/>
        <end position="28"/>
    </location>
</feature>
<evidence type="ECO:0000313" key="9">
    <source>
        <dbReference type="EMBL" id="MUG21821.1"/>
    </source>
</evidence>
<gene>
    <name evidence="8" type="ORF">DJ90_796</name>
    <name evidence="9" type="ORF">GNQ08_05175</name>
</gene>
<dbReference type="SMART" id="SM00245">
    <property type="entry name" value="TSPc"/>
    <property type="match status" value="1"/>
</dbReference>
<proteinExistence type="inferred from homology"/>
<dbReference type="InterPro" id="IPR005151">
    <property type="entry name" value="Tail-specific_protease"/>
</dbReference>
<comment type="similarity">
    <text evidence="1 5">Belongs to the peptidase S41A family.</text>
</comment>
<dbReference type="NCBIfam" id="TIGR00225">
    <property type="entry name" value="prc"/>
    <property type="match status" value="1"/>
</dbReference>
<keyword evidence="3 5" id="KW-0378">Hydrolase</keyword>
<dbReference type="Proteomes" id="UP000029278">
    <property type="component" value="Unassembled WGS sequence"/>
</dbReference>
<dbReference type="PATRIC" id="fig|44252.3.peg.1259"/>
<protein>
    <submittedName>
        <fullName evidence="9">PDZ domain-containing protein</fullName>
    </submittedName>
</protein>
<dbReference type="OrthoDB" id="9812068at2"/>
<dbReference type="GO" id="GO:0006508">
    <property type="term" value="P:proteolysis"/>
    <property type="evidence" value="ECO:0007669"/>
    <property type="project" value="UniProtKB-KW"/>
</dbReference>
<evidence type="ECO:0000313" key="11">
    <source>
        <dbReference type="Proteomes" id="UP000442469"/>
    </source>
</evidence>
<dbReference type="InterPro" id="IPR036034">
    <property type="entry name" value="PDZ_sf"/>
</dbReference>
<dbReference type="InterPro" id="IPR055210">
    <property type="entry name" value="CtpA/B_N"/>
</dbReference>
<dbReference type="Gene3D" id="3.30.750.44">
    <property type="match status" value="1"/>
</dbReference>
<feature type="domain" description="PDZ" evidence="7">
    <location>
        <begin position="95"/>
        <end position="186"/>
    </location>
</feature>
<dbReference type="Gene3D" id="2.30.42.10">
    <property type="match status" value="1"/>
</dbReference>
<dbReference type="GO" id="GO:0008236">
    <property type="term" value="F:serine-type peptidase activity"/>
    <property type="evidence" value="ECO:0007669"/>
    <property type="project" value="UniProtKB-KW"/>
</dbReference>
<dbReference type="GO" id="GO:0007165">
    <property type="term" value="P:signal transduction"/>
    <property type="evidence" value="ECO:0007669"/>
    <property type="project" value="TreeGrafter"/>
</dbReference>
<dbReference type="GO" id="GO:0004175">
    <property type="term" value="F:endopeptidase activity"/>
    <property type="evidence" value="ECO:0007669"/>
    <property type="project" value="TreeGrafter"/>
</dbReference>
<dbReference type="InterPro" id="IPR001478">
    <property type="entry name" value="PDZ"/>
</dbReference>
<dbReference type="SMART" id="SM00228">
    <property type="entry name" value="PDZ"/>
    <property type="match status" value="1"/>
</dbReference>
<keyword evidence="4 5" id="KW-0720">Serine protease</keyword>
<dbReference type="AlphaFoldDB" id="A0A090ZK55"/>
<evidence type="ECO:0000256" key="5">
    <source>
        <dbReference type="RuleBase" id="RU004404"/>
    </source>
</evidence>
<dbReference type="Pfam" id="PF03572">
    <property type="entry name" value="Peptidase_S41"/>
    <property type="match status" value="1"/>
</dbReference>
<evidence type="ECO:0000256" key="4">
    <source>
        <dbReference type="ARBA" id="ARBA00022825"/>
    </source>
</evidence>
<keyword evidence="6" id="KW-0732">Signal</keyword>
<evidence type="ECO:0000256" key="1">
    <source>
        <dbReference type="ARBA" id="ARBA00009179"/>
    </source>
</evidence>
<dbReference type="PROSITE" id="PS50106">
    <property type="entry name" value="PDZ"/>
    <property type="match status" value="1"/>
</dbReference>
<dbReference type="GeneID" id="77011553"/>
<accession>A0A090ZK55</accession>
<dbReference type="InterPro" id="IPR029045">
    <property type="entry name" value="ClpP/crotonase-like_dom_sf"/>
</dbReference>
<dbReference type="Proteomes" id="UP000442469">
    <property type="component" value="Unassembled WGS sequence"/>
</dbReference>
<dbReference type="PANTHER" id="PTHR32060">
    <property type="entry name" value="TAIL-SPECIFIC PROTEASE"/>
    <property type="match status" value="1"/>
</dbReference>
<feature type="chain" id="PRO_5033713220" evidence="6">
    <location>
        <begin position="29"/>
        <end position="490"/>
    </location>
</feature>
<reference evidence="8 10" key="1">
    <citation type="submission" date="2014-04" db="EMBL/GenBank/DDBJ databases">
        <authorList>
            <person name="Bishop-Lilly K.A."/>
            <person name="Broomall S.M."/>
            <person name="Chain P.S."/>
            <person name="Chertkov O."/>
            <person name="Coyne S.R."/>
            <person name="Daligault H.E."/>
            <person name="Davenport K.W."/>
            <person name="Erkkila T."/>
            <person name="Frey K.G."/>
            <person name="Gibbons H.S."/>
            <person name="Gu W."/>
            <person name="Jaissle J."/>
            <person name="Johnson S.L."/>
            <person name="Koroleva G.I."/>
            <person name="Ladner J.T."/>
            <person name="Lo C.-C."/>
            <person name="Minogue T.D."/>
            <person name="Munk C."/>
            <person name="Palacios G.F."/>
            <person name="Redden C.L."/>
            <person name="Rosenzweig C.N."/>
            <person name="Scholz M.B."/>
            <person name="Teshima H."/>
            <person name="Xu Y."/>
        </authorList>
    </citation>
    <scope>NUCLEOTIDE SEQUENCE [LARGE SCALE GENOMIC DNA]</scope>
    <source>
        <strain evidence="8 10">8244</strain>
    </source>
</reference>
<dbReference type="EMBL" id="JMQA01000018">
    <property type="protein sequence ID" value="KFN10620.1"/>
    <property type="molecule type" value="Genomic_DNA"/>
</dbReference>
<keyword evidence="10" id="KW-1185">Reference proteome</keyword>
<dbReference type="GO" id="GO:0030288">
    <property type="term" value="C:outer membrane-bounded periplasmic space"/>
    <property type="evidence" value="ECO:0007669"/>
    <property type="project" value="TreeGrafter"/>
</dbReference>
<reference evidence="9 11" key="2">
    <citation type="submission" date="2019-11" db="EMBL/GenBank/DDBJ databases">
        <title>Draft genome sequences of five Paenibacillus species of dairy origin.</title>
        <authorList>
            <person name="Olajide A.M."/>
            <person name="Chen S."/>
            <person name="Lapointe G."/>
        </authorList>
    </citation>
    <scope>NUCLEOTIDE SEQUENCE [LARGE SCALE GENOMIC DNA]</scope>
    <source>
        <strain evidence="9 11">3CT49</strain>
    </source>
</reference>
<keyword evidence="2 5" id="KW-0645">Protease</keyword>
<dbReference type="Pfam" id="PF22694">
    <property type="entry name" value="CtpB_N-like"/>
    <property type="match status" value="1"/>
</dbReference>
<evidence type="ECO:0000313" key="8">
    <source>
        <dbReference type="EMBL" id="KFN10620.1"/>
    </source>
</evidence>
<evidence type="ECO:0000313" key="10">
    <source>
        <dbReference type="Proteomes" id="UP000029278"/>
    </source>
</evidence>
<dbReference type="EMBL" id="WNZZ01000003">
    <property type="protein sequence ID" value="MUG21821.1"/>
    <property type="molecule type" value="Genomic_DNA"/>
</dbReference>
<organism evidence="8 10">
    <name type="scientific">Paenibacillus macerans</name>
    <name type="common">Bacillus macerans</name>
    <dbReference type="NCBI Taxonomy" id="44252"/>
    <lineage>
        <taxon>Bacteria</taxon>
        <taxon>Bacillati</taxon>
        <taxon>Bacillota</taxon>
        <taxon>Bacilli</taxon>
        <taxon>Bacillales</taxon>
        <taxon>Paenibacillaceae</taxon>
        <taxon>Paenibacillus</taxon>
    </lineage>
</organism>
<dbReference type="CDD" id="cd07560">
    <property type="entry name" value="Peptidase_S41_CPP"/>
    <property type="match status" value="1"/>
</dbReference>
<dbReference type="HOGENOM" id="CLU_017295_3_1_9"/>
<dbReference type="Gene3D" id="3.90.226.10">
    <property type="entry name" value="2-enoyl-CoA Hydratase, Chain A, domain 1"/>
    <property type="match status" value="1"/>
</dbReference>
<name>A0A090ZK55_PAEMA</name>
<evidence type="ECO:0000256" key="2">
    <source>
        <dbReference type="ARBA" id="ARBA00022670"/>
    </source>
</evidence>
<dbReference type="PANTHER" id="PTHR32060:SF30">
    <property type="entry name" value="CARBOXY-TERMINAL PROCESSING PROTEASE CTPA"/>
    <property type="match status" value="1"/>
</dbReference>
<comment type="caution">
    <text evidence="8">The sequence shown here is derived from an EMBL/GenBank/DDBJ whole genome shotgun (WGS) entry which is preliminary data.</text>
</comment>
<evidence type="ECO:0000256" key="6">
    <source>
        <dbReference type="SAM" id="SignalP"/>
    </source>
</evidence>
<dbReference type="STRING" id="44252.DJ90_796"/>
<dbReference type="SUPFAM" id="SSF50156">
    <property type="entry name" value="PDZ domain-like"/>
    <property type="match status" value="1"/>
</dbReference>